<dbReference type="InterPro" id="IPR010427">
    <property type="entry name" value="DUF1023"/>
</dbReference>
<sequence length="276" mass="30038">MIAYAAATLALIVVQMAPSFAAGNPQAEGLTEQIVETTPREGVYQRSLLSRKATQGEKWLVVSFPGYPGILRLAQKNGVIEYELKGNFLVRARRHLVSNDIAVATLDCPSDQLADCGDAYRASDKQVRDVEAQIEALKAIVGPQVKVALIGTSYGTVSTEILALKLGGKVDAVIHTSSITMPRRERGLVLNGIDLSKATMRQLLVHHQDDPCDLTPFAPLKKYEGVIPIMRVKGQDNPHGADCQAFTAHGFVGRERVVMNSIGDWLVNDHLTEVIE</sequence>
<dbReference type="SUPFAM" id="SSF53474">
    <property type="entry name" value="alpha/beta-Hydrolases"/>
    <property type="match status" value="1"/>
</dbReference>
<feature type="domain" description="DUF1023" evidence="2">
    <location>
        <begin position="101"/>
        <end position="175"/>
    </location>
</feature>
<reference evidence="3 4" key="1">
    <citation type="journal article" date="2019" name="Front. Microbiol.">
        <title>Genomes of Neutrophilic Sulfur-Oxidizing Chemolithoautotrophs Representing 9 Proteobacterial Species From 8 Genera.</title>
        <authorList>
            <person name="Watanabe T."/>
            <person name="Kojima H."/>
            <person name="Umezawa K."/>
            <person name="Hori C."/>
            <person name="Takasuka T.E."/>
            <person name="Kato Y."/>
            <person name="Fukui M."/>
        </authorList>
    </citation>
    <scope>NUCLEOTIDE SEQUENCE [LARGE SCALE GENOMIC DNA]</scope>
    <source>
        <strain evidence="3 4">TTN</strain>
    </source>
</reference>
<keyword evidence="1" id="KW-0732">Signal</keyword>
<name>A0A401JE75_9PROT</name>
<evidence type="ECO:0000259" key="2">
    <source>
        <dbReference type="Pfam" id="PF06259"/>
    </source>
</evidence>
<evidence type="ECO:0000313" key="4">
    <source>
        <dbReference type="Proteomes" id="UP000286806"/>
    </source>
</evidence>
<dbReference type="InterPro" id="IPR029058">
    <property type="entry name" value="AB_hydrolase_fold"/>
</dbReference>
<dbReference type="Gene3D" id="3.40.50.1820">
    <property type="entry name" value="alpha/beta hydrolase"/>
    <property type="match status" value="1"/>
</dbReference>
<proteinExistence type="predicted"/>
<feature type="signal peptide" evidence="1">
    <location>
        <begin position="1"/>
        <end position="21"/>
    </location>
</feature>
<organism evidence="3 4">
    <name type="scientific">Sulfuriferula multivorans</name>
    <dbReference type="NCBI Taxonomy" id="1559896"/>
    <lineage>
        <taxon>Bacteria</taxon>
        <taxon>Pseudomonadati</taxon>
        <taxon>Pseudomonadota</taxon>
        <taxon>Betaproteobacteria</taxon>
        <taxon>Nitrosomonadales</taxon>
        <taxon>Sulfuricellaceae</taxon>
        <taxon>Sulfuriferula</taxon>
    </lineage>
</organism>
<dbReference type="RefSeq" id="WP_189836341.1">
    <property type="nucleotide sequence ID" value="NZ_BGOW01000015.1"/>
</dbReference>
<dbReference type="Proteomes" id="UP000286806">
    <property type="component" value="Unassembled WGS sequence"/>
</dbReference>
<feature type="chain" id="PRO_5019040197" description="DUF1023 domain-containing protein" evidence="1">
    <location>
        <begin position="22"/>
        <end position="276"/>
    </location>
</feature>
<evidence type="ECO:0000313" key="3">
    <source>
        <dbReference type="EMBL" id="GBL45912.1"/>
    </source>
</evidence>
<keyword evidence="4" id="KW-1185">Reference proteome</keyword>
<gene>
    <name evidence="3" type="ORF">SFMTTN_1723</name>
</gene>
<accession>A0A401JE75</accession>
<protein>
    <recommendedName>
        <fullName evidence="2">DUF1023 domain-containing protein</fullName>
    </recommendedName>
</protein>
<dbReference type="EMBL" id="BGOW01000015">
    <property type="protein sequence ID" value="GBL45912.1"/>
    <property type="molecule type" value="Genomic_DNA"/>
</dbReference>
<evidence type="ECO:0000256" key="1">
    <source>
        <dbReference type="SAM" id="SignalP"/>
    </source>
</evidence>
<dbReference type="Pfam" id="PF06259">
    <property type="entry name" value="Abhydrolase_8"/>
    <property type="match status" value="1"/>
</dbReference>
<comment type="caution">
    <text evidence="3">The sequence shown here is derived from an EMBL/GenBank/DDBJ whole genome shotgun (WGS) entry which is preliminary data.</text>
</comment>
<dbReference type="AlphaFoldDB" id="A0A401JE75"/>